<comment type="caution">
    <text evidence="3">The sequence shown here is derived from an EMBL/GenBank/DDBJ whole genome shotgun (WGS) entry which is preliminary data.</text>
</comment>
<organism evidence="3 4">
    <name type="scientific">Hyalangium rubrum</name>
    <dbReference type="NCBI Taxonomy" id="3103134"/>
    <lineage>
        <taxon>Bacteria</taxon>
        <taxon>Pseudomonadati</taxon>
        <taxon>Myxococcota</taxon>
        <taxon>Myxococcia</taxon>
        <taxon>Myxococcales</taxon>
        <taxon>Cystobacterineae</taxon>
        <taxon>Archangiaceae</taxon>
        <taxon>Hyalangium</taxon>
    </lineage>
</organism>
<dbReference type="InterPro" id="IPR041916">
    <property type="entry name" value="Anti_sigma_zinc_sf"/>
</dbReference>
<dbReference type="Gene3D" id="1.10.10.1320">
    <property type="entry name" value="Anti-sigma factor, zinc-finger domain"/>
    <property type="match status" value="1"/>
</dbReference>
<dbReference type="Proteomes" id="UP001291309">
    <property type="component" value="Unassembled WGS sequence"/>
</dbReference>
<keyword evidence="4" id="KW-1185">Reference proteome</keyword>
<gene>
    <name evidence="3" type="ORF">SYV04_23755</name>
</gene>
<feature type="compositionally biased region" description="Basic and acidic residues" evidence="1">
    <location>
        <begin position="174"/>
        <end position="187"/>
    </location>
</feature>
<feature type="region of interest" description="Disordered" evidence="1">
    <location>
        <begin position="451"/>
        <end position="491"/>
    </location>
</feature>
<evidence type="ECO:0000313" key="3">
    <source>
        <dbReference type="EMBL" id="MDY7229430.1"/>
    </source>
</evidence>
<evidence type="ECO:0000259" key="2">
    <source>
        <dbReference type="Pfam" id="PF13490"/>
    </source>
</evidence>
<dbReference type="RefSeq" id="WP_321548155.1">
    <property type="nucleotide sequence ID" value="NZ_JAXIVS010000008.1"/>
</dbReference>
<feature type="compositionally biased region" description="Basic and acidic residues" evidence="1">
    <location>
        <begin position="199"/>
        <end position="225"/>
    </location>
</feature>
<evidence type="ECO:0000256" key="1">
    <source>
        <dbReference type="SAM" id="MobiDB-lite"/>
    </source>
</evidence>
<feature type="compositionally biased region" description="Basic and acidic residues" evidence="1">
    <location>
        <begin position="332"/>
        <end position="347"/>
    </location>
</feature>
<feature type="compositionally biased region" description="Pro residues" evidence="1">
    <location>
        <begin position="141"/>
        <end position="155"/>
    </location>
</feature>
<protein>
    <recommendedName>
        <fullName evidence="2">Putative zinc-finger domain-containing protein</fullName>
    </recommendedName>
</protein>
<feature type="compositionally biased region" description="Low complexity" evidence="1">
    <location>
        <begin position="479"/>
        <end position="491"/>
    </location>
</feature>
<dbReference type="EMBL" id="JAXIVS010000008">
    <property type="protein sequence ID" value="MDY7229430.1"/>
    <property type="molecule type" value="Genomic_DNA"/>
</dbReference>
<reference evidence="3 4" key="1">
    <citation type="submission" date="2023-12" db="EMBL/GenBank/DDBJ databases">
        <title>the genome sequence of Hyalangium sp. s54d21.</title>
        <authorList>
            <person name="Zhang X."/>
        </authorList>
    </citation>
    <scope>NUCLEOTIDE SEQUENCE [LARGE SCALE GENOMIC DNA]</scope>
    <source>
        <strain evidence="4">s54d21</strain>
    </source>
</reference>
<feature type="compositionally biased region" description="Polar residues" evidence="1">
    <location>
        <begin position="371"/>
        <end position="385"/>
    </location>
</feature>
<feature type="region of interest" description="Disordered" evidence="1">
    <location>
        <begin position="138"/>
        <end position="392"/>
    </location>
</feature>
<feature type="compositionally biased region" description="Low complexity" evidence="1">
    <location>
        <begin position="261"/>
        <end position="293"/>
    </location>
</feature>
<accession>A0ABU5H7J3</accession>
<dbReference type="InterPro" id="IPR027383">
    <property type="entry name" value="Znf_put"/>
</dbReference>
<name>A0ABU5H7J3_9BACT</name>
<sequence>MKPQNLHAHEDRLLDFAYGELPAHEALAVESHLQGCTRCTEALEGIRGVRSTMAHLSLEPAPDAGLESLMAYAQQAARNAAAGPAPKPTWWRRWLVPAMGITAVSVFGLVTVQVSKTVKLQPNLTEAAAVSKNEDVLAFPSPEPQAPTAPPPPAPATAAPVARATPPPPSPPVRLDDSVREKSKDLEADWSNVGAGKVLARDEAEQKVADKKASRKEYNYDRRDAMTQSGAFSKPKPMLVGSAQGGGPTTPVASAPPPAPAAEEPMPAAAQPSMEGAAMDDAVMAEAEVQEQAPYRGGLSLNKKAKGKTAAPAKTASTRDLDGTEESFDEVFGERARSSEARREKPADMPAPAQAPAPVSAGAAPSGRIVAQTQPSRAELSQQATAALRSGNRVREAELLRQALASGAVGEERLKLLNQLCDAEFAIGRRQAAFEACNQVLEEGPRSVIANEARSRLRQEAPAAMPSSGSREPAKADQMKAPAAATPAEAP</sequence>
<proteinExistence type="predicted"/>
<evidence type="ECO:0000313" key="4">
    <source>
        <dbReference type="Proteomes" id="UP001291309"/>
    </source>
</evidence>
<dbReference type="Pfam" id="PF13490">
    <property type="entry name" value="zf-HC2"/>
    <property type="match status" value="1"/>
</dbReference>
<feature type="domain" description="Putative zinc-finger" evidence="2">
    <location>
        <begin position="10"/>
        <end position="39"/>
    </location>
</feature>
<feature type="compositionally biased region" description="Low complexity" evidence="1">
    <location>
        <begin position="348"/>
        <end position="365"/>
    </location>
</feature>